<evidence type="ECO:0000256" key="4">
    <source>
        <dbReference type="ARBA" id="ARBA00007553"/>
    </source>
</evidence>
<reference evidence="15" key="1">
    <citation type="submission" date="2021-01" db="EMBL/GenBank/DDBJ databases">
        <title>Intestinitalea alba gen. nov., sp. nov., a novel genus of the family Enterobacteriaceae, isolated from the gut of the plastic-eating mealworm Tenebrio molitor L.</title>
        <authorList>
            <person name="Yang Y."/>
        </authorList>
    </citation>
    <scope>NUCLEOTIDE SEQUENCE</scope>
    <source>
        <strain evidence="15">BIT-L3</strain>
    </source>
</reference>
<name>A0A8K0V269_9ENTR</name>
<dbReference type="SMART" id="SM00644">
    <property type="entry name" value="Ami_2"/>
    <property type="match status" value="1"/>
</dbReference>
<dbReference type="FunFam" id="3.40.80.10:FF:000002">
    <property type="entry name" value="1,6-anhydro-N-acetylmuramyl-L-alanine amidase"/>
    <property type="match status" value="1"/>
</dbReference>
<dbReference type="InterPro" id="IPR002502">
    <property type="entry name" value="Amidase_domain"/>
</dbReference>
<keyword evidence="9" id="KW-0862">Zinc</keyword>
<dbReference type="SUPFAM" id="SSF55846">
    <property type="entry name" value="N-acetylmuramoyl-L-alanine amidase-like"/>
    <property type="match status" value="1"/>
</dbReference>
<dbReference type="Pfam" id="PF01510">
    <property type="entry name" value="Amidase_2"/>
    <property type="match status" value="1"/>
</dbReference>
<dbReference type="PANTHER" id="PTHR30417:SF4">
    <property type="entry name" value="1,6-ANHYDRO-N-ACETYLMURAMYL-L-ALANINE AMIDASE AMPD"/>
    <property type="match status" value="1"/>
</dbReference>
<evidence type="ECO:0000256" key="10">
    <source>
        <dbReference type="ARBA" id="ARBA00023316"/>
    </source>
</evidence>
<evidence type="ECO:0000259" key="14">
    <source>
        <dbReference type="SMART" id="SM00644"/>
    </source>
</evidence>
<dbReference type="GO" id="GO:0005737">
    <property type="term" value="C:cytoplasm"/>
    <property type="evidence" value="ECO:0007669"/>
    <property type="project" value="UniProtKB-SubCell"/>
</dbReference>
<dbReference type="GO" id="GO:0071555">
    <property type="term" value="P:cell wall organization"/>
    <property type="evidence" value="ECO:0007669"/>
    <property type="project" value="UniProtKB-KW"/>
</dbReference>
<sequence length="187" mass="20834">MQLQAGWLEGARRQPSPHFDERPEGETPSLLVVHNISLPPGVFGGPWIDYLFLGTLSPDAHPYFSDIAQLRVSAHCLIRRDGEIVQYVPFDKRAWHAGVSCYQGREKCNDFSIGIELEGTDTLPYTDAQYAQLVAVTQALIATYPAIAHHMTGHCHIAPQRKTDPGPAFDWARFRAACAPFMDKETS</sequence>
<dbReference type="EC" id="3.5.1.28" evidence="5"/>
<accession>A0A8K0V269</accession>
<evidence type="ECO:0000313" key="15">
    <source>
        <dbReference type="EMBL" id="MBK4713983.1"/>
    </source>
</evidence>
<keyword evidence="7" id="KW-0479">Metal-binding</keyword>
<dbReference type="PANTHER" id="PTHR30417">
    <property type="entry name" value="N-ACETYLMURAMOYL-L-ALANINE AMIDASE AMID"/>
    <property type="match status" value="1"/>
</dbReference>
<dbReference type="AlphaFoldDB" id="A0A8K0V269"/>
<keyword evidence="10" id="KW-0961">Cell wall biogenesis/degradation</keyword>
<gene>
    <name evidence="15" type="primary">ampD</name>
    <name evidence="15" type="ORF">JJB97_01280</name>
</gene>
<protein>
    <recommendedName>
        <fullName evidence="11">1,6-anhydro-N-acetylmuramyl-L-alanine amidase AmpD</fullName>
        <ecNumber evidence="5">3.5.1.28</ecNumber>
    </recommendedName>
    <alternativeName>
        <fullName evidence="12">N-acetylmuramoyl-L-alanine amidase</fullName>
    </alternativeName>
</protein>
<keyword evidence="8 15" id="KW-0378">Hydrolase</keyword>
<dbReference type="RefSeq" id="WP_238711992.1">
    <property type="nucleotide sequence ID" value="NZ_JAEPBH010000002.1"/>
</dbReference>
<comment type="cofactor">
    <cofactor evidence="2">
        <name>Zn(2+)</name>
        <dbReference type="ChEBI" id="CHEBI:29105"/>
    </cofactor>
</comment>
<evidence type="ECO:0000256" key="2">
    <source>
        <dbReference type="ARBA" id="ARBA00001947"/>
    </source>
</evidence>
<dbReference type="GO" id="GO:0009253">
    <property type="term" value="P:peptidoglycan catabolic process"/>
    <property type="evidence" value="ECO:0007669"/>
    <property type="project" value="InterPro"/>
</dbReference>
<comment type="catalytic activity">
    <reaction evidence="1">
        <text>Hydrolyzes the link between N-acetylmuramoyl residues and L-amino acid residues in certain cell-wall glycopeptides.</text>
        <dbReference type="EC" id="3.5.1.28"/>
    </reaction>
</comment>
<dbReference type="GO" id="GO:0046872">
    <property type="term" value="F:metal ion binding"/>
    <property type="evidence" value="ECO:0007669"/>
    <property type="project" value="UniProtKB-KW"/>
</dbReference>
<evidence type="ECO:0000313" key="16">
    <source>
        <dbReference type="Proteomes" id="UP000659047"/>
    </source>
</evidence>
<evidence type="ECO:0000256" key="13">
    <source>
        <dbReference type="SAM" id="MobiDB-lite"/>
    </source>
</evidence>
<organism evidence="15 16">
    <name type="scientific">Tenebrionibacter intestinalis</name>
    <dbReference type="NCBI Taxonomy" id="2799638"/>
    <lineage>
        <taxon>Bacteria</taxon>
        <taxon>Pseudomonadati</taxon>
        <taxon>Pseudomonadota</taxon>
        <taxon>Gammaproteobacteria</taxon>
        <taxon>Enterobacterales</taxon>
        <taxon>Enterobacteriaceae</taxon>
        <taxon>Tenebrionibacter/Tenebrionicola group</taxon>
        <taxon>Tenebrionibacter</taxon>
    </lineage>
</organism>
<evidence type="ECO:0000256" key="5">
    <source>
        <dbReference type="ARBA" id="ARBA00011901"/>
    </source>
</evidence>
<evidence type="ECO:0000256" key="11">
    <source>
        <dbReference type="ARBA" id="ARBA00039257"/>
    </source>
</evidence>
<proteinExistence type="inferred from homology"/>
<dbReference type="GO" id="GO:0009254">
    <property type="term" value="P:peptidoglycan turnover"/>
    <property type="evidence" value="ECO:0007669"/>
    <property type="project" value="TreeGrafter"/>
</dbReference>
<evidence type="ECO:0000256" key="8">
    <source>
        <dbReference type="ARBA" id="ARBA00022801"/>
    </source>
</evidence>
<dbReference type="EMBL" id="JAEPBH010000002">
    <property type="protein sequence ID" value="MBK4713983.1"/>
    <property type="molecule type" value="Genomic_DNA"/>
</dbReference>
<dbReference type="Gene3D" id="3.40.80.10">
    <property type="entry name" value="Peptidoglycan recognition protein-like"/>
    <property type="match status" value="1"/>
</dbReference>
<evidence type="ECO:0000256" key="9">
    <source>
        <dbReference type="ARBA" id="ARBA00022833"/>
    </source>
</evidence>
<dbReference type="InterPro" id="IPR036505">
    <property type="entry name" value="Amidase/PGRP_sf"/>
</dbReference>
<comment type="similarity">
    <text evidence="4">Belongs to the N-acetylmuramoyl-L-alanine amidase 2 family.</text>
</comment>
<feature type="domain" description="N-acetylmuramoyl-L-alanine amidase" evidence="14">
    <location>
        <begin position="16"/>
        <end position="166"/>
    </location>
</feature>
<dbReference type="NCBIfam" id="NF008758">
    <property type="entry name" value="PRK11789.1"/>
    <property type="match status" value="1"/>
</dbReference>
<evidence type="ECO:0000256" key="1">
    <source>
        <dbReference type="ARBA" id="ARBA00001561"/>
    </source>
</evidence>
<dbReference type="CDD" id="cd06583">
    <property type="entry name" value="PGRP"/>
    <property type="match status" value="1"/>
</dbReference>
<dbReference type="Proteomes" id="UP000659047">
    <property type="component" value="Unassembled WGS sequence"/>
</dbReference>
<evidence type="ECO:0000256" key="3">
    <source>
        <dbReference type="ARBA" id="ARBA00004496"/>
    </source>
</evidence>
<evidence type="ECO:0000256" key="7">
    <source>
        <dbReference type="ARBA" id="ARBA00022723"/>
    </source>
</evidence>
<comment type="subcellular location">
    <subcellularLocation>
        <location evidence="3">Cytoplasm</location>
    </subcellularLocation>
</comment>
<keyword evidence="16" id="KW-1185">Reference proteome</keyword>
<comment type="caution">
    <text evidence="15">The sequence shown here is derived from an EMBL/GenBank/DDBJ whole genome shotgun (WGS) entry which is preliminary data.</text>
</comment>
<evidence type="ECO:0000256" key="12">
    <source>
        <dbReference type="ARBA" id="ARBA00042615"/>
    </source>
</evidence>
<keyword evidence="6" id="KW-0963">Cytoplasm</keyword>
<feature type="region of interest" description="Disordered" evidence="13">
    <location>
        <begin position="1"/>
        <end position="24"/>
    </location>
</feature>
<evidence type="ECO:0000256" key="6">
    <source>
        <dbReference type="ARBA" id="ARBA00022490"/>
    </source>
</evidence>
<dbReference type="GO" id="GO:0008745">
    <property type="term" value="F:N-acetylmuramoyl-L-alanine amidase activity"/>
    <property type="evidence" value="ECO:0007669"/>
    <property type="project" value="UniProtKB-EC"/>
</dbReference>
<dbReference type="InterPro" id="IPR051206">
    <property type="entry name" value="NAMLAA_amidase_2"/>
</dbReference>